<dbReference type="SMART" id="SM00448">
    <property type="entry name" value="REC"/>
    <property type="match status" value="1"/>
</dbReference>
<feature type="modified residue" description="4-aspartylphosphate" evidence="2">
    <location>
        <position position="55"/>
    </location>
</feature>
<dbReference type="InterPro" id="IPR016032">
    <property type="entry name" value="Sig_transdc_resp-reg_C-effctor"/>
</dbReference>
<keyword evidence="1 3" id="KW-0238">DNA-binding</keyword>
<evidence type="ECO:0000313" key="7">
    <source>
        <dbReference type="Proteomes" id="UP001521137"/>
    </source>
</evidence>
<dbReference type="Gene3D" id="3.40.50.2300">
    <property type="match status" value="1"/>
</dbReference>
<dbReference type="PROSITE" id="PS50110">
    <property type="entry name" value="RESPONSE_REGULATORY"/>
    <property type="match status" value="1"/>
</dbReference>
<sequence>MSSYAEILLVEDDIALAQWVKDFLETEGFSVTHLADGLGVVATISGGKHDLLLLDLMLPGLNGIEVCKQVRELSQIPIIMLTARVDEIDEVIGLEVGANDYITKPVKPRVLLARIKSALRIGSMLSHSDSSDLVFGGLEIHKASKRVILNGKNVALTTGLFDFLCLLAENAGEVVSREKVFQELKSREYDGLDRRFDVMISNLRKLLDDDIEDKERIKTVWGKGYLFVPDAW</sequence>
<dbReference type="Gene3D" id="1.10.10.10">
    <property type="entry name" value="Winged helix-like DNA-binding domain superfamily/Winged helix DNA-binding domain"/>
    <property type="match status" value="1"/>
</dbReference>
<evidence type="ECO:0000313" key="6">
    <source>
        <dbReference type="EMBL" id="MCF2948506.1"/>
    </source>
</evidence>
<gene>
    <name evidence="6" type="ORF">L0668_10345</name>
</gene>
<dbReference type="PROSITE" id="PS51755">
    <property type="entry name" value="OMPR_PHOB"/>
    <property type="match status" value="1"/>
</dbReference>
<proteinExistence type="predicted"/>
<dbReference type="InterPro" id="IPR001789">
    <property type="entry name" value="Sig_transdc_resp-reg_receiver"/>
</dbReference>
<evidence type="ECO:0000259" key="5">
    <source>
        <dbReference type="PROSITE" id="PS51755"/>
    </source>
</evidence>
<evidence type="ECO:0000256" key="2">
    <source>
        <dbReference type="PROSITE-ProRule" id="PRU00169"/>
    </source>
</evidence>
<dbReference type="InterPro" id="IPR036388">
    <property type="entry name" value="WH-like_DNA-bd_sf"/>
</dbReference>
<protein>
    <submittedName>
        <fullName evidence="6">Response regulator transcription factor</fullName>
    </submittedName>
</protein>
<dbReference type="SMART" id="SM00862">
    <property type="entry name" value="Trans_reg_C"/>
    <property type="match status" value="1"/>
</dbReference>
<evidence type="ECO:0000256" key="3">
    <source>
        <dbReference type="PROSITE-ProRule" id="PRU01091"/>
    </source>
</evidence>
<dbReference type="SUPFAM" id="SSF52172">
    <property type="entry name" value="CheY-like"/>
    <property type="match status" value="1"/>
</dbReference>
<dbReference type="CDD" id="cd00383">
    <property type="entry name" value="trans_reg_C"/>
    <property type="match status" value="1"/>
</dbReference>
<accession>A0ABS9DA56</accession>
<dbReference type="SUPFAM" id="SSF46894">
    <property type="entry name" value="C-terminal effector domain of the bipartite response regulators"/>
    <property type="match status" value="1"/>
</dbReference>
<dbReference type="InterPro" id="IPR039420">
    <property type="entry name" value="WalR-like"/>
</dbReference>
<evidence type="ECO:0000259" key="4">
    <source>
        <dbReference type="PROSITE" id="PS50110"/>
    </source>
</evidence>
<dbReference type="Gene3D" id="6.10.250.690">
    <property type="match status" value="1"/>
</dbReference>
<keyword evidence="7" id="KW-1185">Reference proteome</keyword>
<feature type="domain" description="OmpR/PhoB-type" evidence="5">
    <location>
        <begin position="130"/>
        <end position="229"/>
    </location>
</feature>
<dbReference type="Pfam" id="PF00486">
    <property type="entry name" value="Trans_reg_C"/>
    <property type="match status" value="1"/>
</dbReference>
<dbReference type="InterPro" id="IPR001867">
    <property type="entry name" value="OmpR/PhoB-type_DNA-bd"/>
</dbReference>
<organism evidence="6 7">
    <name type="scientific">Paraglaciecola algarum</name>
    <dbReference type="NCBI Taxonomy" id="3050085"/>
    <lineage>
        <taxon>Bacteria</taxon>
        <taxon>Pseudomonadati</taxon>
        <taxon>Pseudomonadota</taxon>
        <taxon>Gammaproteobacteria</taxon>
        <taxon>Alteromonadales</taxon>
        <taxon>Alteromonadaceae</taxon>
        <taxon>Paraglaciecola</taxon>
    </lineage>
</organism>
<evidence type="ECO:0000256" key="1">
    <source>
        <dbReference type="ARBA" id="ARBA00023125"/>
    </source>
</evidence>
<comment type="caution">
    <text evidence="6">The sequence shown here is derived from an EMBL/GenBank/DDBJ whole genome shotgun (WGS) entry which is preliminary data.</text>
</comment>
<feature type="domain" description="Response regulatory" evidence="4">
    <location>
        <begin position="6"/>
        <end position="119"/>
    </location>
</feature>
<feature type="DNA-binding region" description="OmpR/PhoB-type" evidence="3">
    <location>
        <begin position="130"/>
        <end position="229"/>
    </location>
</feature>
<name>A0ABS9DA56_9ALTE</name>
<keyword evidence="2" id="KW-0597">Phosphoprotein</keyword>
<dbReference type="EMBL" id="JAKGAS010000005">
    <property type="protein sequence ID" value="MCF2948506.1"/>
    <property type="molecule type" value="Genomic_DNA"/>
</dbReference>
<dbReference type="Pfam" id="PF00072">
    <property type="entry name" value="Response_reg"/>
    <property type="match status" value="1"/>
</dbReference>
<dbReference type="PANTHER" id="PTHR48111:SF47">
    <property type="entry name" value="TRANSCRIPTIONAL REGULATORY PROTEIN RSTA"/>
    <property type="match status" value="1"/>
</dbReference>
<dbReference type="Proteomes" id="UP001521137">
    <property type="component" value="Unassembled WGS sequence"/>
</dbReference>
<dbReference type="InterPro" id="IPR011006">
    <property type="entry name" value="CheY-like_superfamily"/>
</dbReference>
<dbReference type="RefSeq" id="WP_235312350.1">
    <property type="nucleotide sequence ID" value="NZ_JAKGAS010000005.1"/>
</dbReference>
<dbReference type="PANTHER" id="PTHR48111">
    <property type="entry name" value="REGULATOR OF RPOS"/>
    <property type="match status" value="1"/>
</dbReference>
<reference evidence="6 7" key="1">
    <citation type="submission" date="2022-01" db="EMBL/GenBank/DDBJ databases">
        <title>Paraglaciecola sp. G1-23.</title>
        <authorList>
            <person name="Jin M.S."/>
            <person name="Han D.M."/>
            <person name="Kim H.M."/>
            <person name="Jeon C.O."/>
        </authorList>
    </citation>
    <scope>NUCLEOTIDE SEQUENCE [LARGE SCALE GENOMIC DNA]</scope>
    <source>
        <strain evidence="6 7">G1-23</strain>
    </source>
</reference>